<keyword evidence="1" id="KW-0732">Signal</keyword>
<dbReference type="InterPro" id="IPR007410">
    <property type="entry name" value="LpqE-like"/>
</dbReference>
<organism evidence="2">
    <name type="scientific">Caulobacter sp. 73W</name>
    <dbReference type="NCBI Taxonomy" id="3161137"/>
    <lineage>
        <taxon>Bacteria</taxon>
        <taxon>Pseudomonadati</taxon>
        <taxon>Pseudomonadota</taxon>
        <taxon>Alphaproteobacteria</taxon>
        <taxon>Caulobacterales</taxon>
        <taxon>Caulobacteraceae</taxon>
        <taxon>Caulobacter</taxon>
    </lineage>
</organism>
<dbReference type="AlphaFoldDB" id="A0AB39KNY5"/>
<evidence type="ECO:0000313" key="2">
    <source>
        <dbReference type="EMBL" id="XDO95364.1"/>
    </source>
</evidence>
<evidence type="ECO:0000256" key="1">
    <source>
        <dbReference type="SAM" id="SignalP"/>
    </source>
</evidence>
<dbReference type="PANTHER" id="PTHR36302:SF1">
    <property type="entry name" value="COPPER CHAPERONE PCU(A)C"/>
    <property type="match status" value="1"/>
</dbReference>
<feature type="chain" id="PRO_5044262059" evidence="1">
    <location>
        <begin position="25"/>
        <end position="153"/>
    </location>
</feature>
<name>A0AB39KNY5_9CAUL</name>
<dbReference type="SUPFAM" id="SSF110087">
    <property type="entry name" value="DR1885-like metal-binding protein"/>
    <property type="match status" value="1"/>
</dbReference>
<proteinExistence type="predicted"/>
<gene>
    <name evidence="2" type="ORF">ABOZ73_11120</name>
</gene>
<accession>A0AB39KNY5</accession>
<dbReference type="Gene3D" id="2.60.40.1890">
    <property type="entry name" value="PCu(A)C copper chaperone"/>
    <property type="match status" value="1"/>
</dbReference>
<dbReference type="PROSITE" id="PS51257">
    <property type="entry name" value="PROKAR_LIPOPROTEIN"/>
    <property type="match status" value="1"/>
</dbReference>
<dbReference type="EMBL" id="CP158375">
    <property type="protein sequence ID" value="XDO95364.1"/>
    <property type="molecule type" value="Genomic_DNA"/>
</dbReference>
<dbReference type="InterPro" id="IPR036182">
    <property type="entry name" value="PCuAC_sf"/>
</dbReference>
<dbReference type="PANTHER" id="PTHR36302">
    <property type="entry name" value="BLR7088 PROTEIN"/>
    <property type="match status" value="1"/>
</dbReference>
<dbReference type="RefSeq" id="WP_369058213.1">
    <property type="nucleotide sequence ID" value="NZ_CP158375.1"/>
</dbReference>
<dbReference type="InterPro" id="IPR058248">
    <property type="entry name" value="Lxx211020-like"/>
</dbReference>
<feature type="signal peptide" evidence="1">
    <location>
        <begin position="1"/>
        <end position="24"/>
    </location>
</feature>
<reference evidence="2" key="1">
    <citation type="submission" date="2024-06" db="EMBL/GenBank/DDBJ databases">
        <title>Caulobacter inopinatus, sp. nov.</title>
        <authorList>
            <person name="Donachie S.P."/>
        </authorList>
    </citation>
    <scope>NUCLEOTIDE SEQUENCE</scope>
    <source>
        <strain evidence="2">73W</strain>
    </source>
</reference>
<sequence>MNAKLLAAAAIGLFAAGCGKAADAAPPTIAVTNAWCRAAPAVAPAGGCYLTLKASADDRLAAIETKAADRAEIHTMSVDGGVMRMRQLKEGLALKAGAETEFKPGGLHVMVIKPKAPLTEGSSVTLTLKFEKAPAQTLAFPVRAMAAASGHHH</sequence>
<dbReference type="Pfam" id="PF04314">
    <property type="entry name" value="PCuAC"/>
    <property type="match status" value="1"/>
</dbReference>
<protein>
    <submittedName>
        <fullName evidence="2">Copper chaperone PCu(A)C</fullName>
    </submittedName>
</protein>